<dbReference type="Proteomes" id="UP000331127">
    <property type="component" value="Unassembled WGS sequence"/>
</dbReference>
<gene>
    <name evidence="1" type="ORF">Amac_004220</name>
</gene>
<name>A0A5M3WCN9_9ACTN</name>
<keyword evidence="2" id="KW-1185">Reference proteome</keyword>
<comment type="caution">
    <text evidence="1">The sequence shown here is derived from an EMBL/GenBank/DDBJ whole genome shotgun (WGS) entry which is preliminary data.</text>
</comment>
<protein>
    <submittedName>
        <fullName evidence="1">Uncharacterized protein</fullName>
    </submittedName>
</protein>
<dbReference type="EMBL" id="BLAE01000004">
    <property type="protein sequence ID" value="GES06827.1"/>
    <property type="molecule type" value="Genomic_DNA"/>
</dbReference>
<reference evidence="1 2" key="1">
    <citation type="submission" date="2019-10" db="EMBL/GenBank/DDBJ databases">
        <title>Whole genome shotgun sequence of Acrocarpospora macrocephala NBRC 16266.</title>
        <authorList>
            <person name="Ichikawa N."/>
            <person name="Kimura A."/>
            <person name="Kitahashi Y."/>
            <person name="Komaki H."/>
            <person name="Oguchi A."/>
        </authorList>
    </citation>
    <scope>NUCLEOTIDE SEQUENCE [LARGE SCALE GENOMIC DNA]</scope>
    <source>
        <strain evidence="1 2">NBRC 16266</strain>
    </source>
</reference>
<evidence type="ECO:0000313" key="2">
    <source>
        <dbReference type="Proteomes" id="UP000331127"/>
    </source>
</evidence>
<organism evidence="1 2">
    <name type="scientific">Acrocarpospora macrocephala</name>
    <dbReference type="NCBI Taxonomy" id="150177"/>
    <lineage>
        <taxon>Bacteria</taxon>
        <taxon>Bacillati</taxon>
        <taxon>Actinomycetota</taxon>
        <taxon>Actinomycetes</taxon>
        <taxon>Streptosporangiales</taxon>
        <taxon>Streptosporangiaceae</taxon>
        <taxon>Acrocarpospora</taxon>
    </lineage>
</organism>
<accession>A0A5M3WCN9</accession>
<dbReference type="AlphaFoldDB" id="A0A5M3WCN9"/>
<sequence length="99" mass="11167">MSIRRSTRDSSADCWVMTSPLSVRLSSLDEHPSTDGDKQPKQRQFTLQWLSQESEYFPRSALAEAVHGDAAEQEFGQGGGEQQVIWLPWLDHAHPTDRG</sequence>
<proteinExistence type="predicted"/>
<evidence type="ECO:0000313" key="1">
    <source>
        <dbReference type="EMBL" id="GES06827.1"/>
    </source>
</evidence>